<dbReference type="Proteomes" id="UP000034349">
    <property type="component" value="Unassembled WGS sequence"/>
</dbReference>
<evidence type="ECO:0000313" key="2">
    <source>
        <dbReference type="Proteomes" id="UP000034349"/>
    </source>
</evidence>
<accession>A0A0F9YSJ8</accession>
<comment type="caution">
    <text evidence="1">The sequence shown here is derived from an EMBL/GenBank/DDBJ whole genome shotgun (WGS) entry which is preliminary data.</text>
</comment>
<gene>
    <name evidence="1" type="ORF">UR23_C0037G0010</name>
</gene>
<sequence length="52" mass="6202">MDDQNLIIKCPHCGEEISIQDALSHQVKKTISAKKIYYQMKKRILNWKNKDR</sequence>
<dbReference type="AlphaFoldDB" id="A0A0F9YSJ8"/>
<dbReference type="EMBL" id="LBOK01000037">
    <property type="protein sequence ID" value="KKP34469.1"/>
    <property type="molecule type" value="Genomic_DNA"/>
</dbReference>
<name>A0A0F9YSJ8_9BACT</name>
<organism evidence="1 2">
    <name type="scientific">Candidatus Roizmanbacteria bacterium GW2011_GWA2_32_13</name>
    <dbReference type="NCBI Taxonomy" id="1618475"/>
    <lineage>
        <taxon>Bacteria</taxon>
        <taxon>Candidatus Roizmaniibacteriota</taxon>
    </lineage>
</organism>
<evidence type="ECO:0000313" key="1">
    <source>
        <dbReference type="EMBL" id="KKP34469.1"/>
    </source>
</evidence>
<reference evidence="1 2" key="1">
    <citation type="journal article" date="2015" name="Nature">
        <title>rRNA introns, odd ribosomes, and small enigmatic genomes across a large radiation of phyla.</title>
        <authorList>
            <person name="Brown C.T."/>
            <person name="Hug L.A."/>
            <person name="Thomas B.C."/>
            <person name="Sharon I."/>
            <person name="Castelle C.J."/>
            <person name="Singh A."/>
            <person name="Wilkins M.J."/>
            <person name="Williams K.H."/>
            <person name="Banfield J.F."/>
        </authorList>
    </citation>
    <scope>NUCLEOTIDE SEQUENCE [LARGE SCALE GENOMIC DNA]</scope>
</reference>
<proteinExistence type="predicted"/>
<protein>
    <submittedName>
        <fullName evidence="1">Uncharacterized protein</fullName>
    </submittedName>
</protein>